<keyword evidence="9" id="KW-1185">Reference proteome</keyword>
<sequence>MKENMIQNPIIPGFYPDPSICRVGEDYYICCSSFEIYPGLPIFHSRDLAHWELIGHALTAENDFHVDANSWAGGVMAPTIRYHKGLFYIINCNFADEGNFIVTATNPAGPWSKPHWLSDVPGIDASIFFDDDDTCYIMGTGDVIKNPDGTTGRGIWAAEYDIENFRLIGEPVAIWDSALRVAASPEAPHLYHIGDYYYLLIAEGGTEHYHCAAIARSRTVLGFYEGYPGNPIMTHRHLGTHAGIANVGHADFVQTQYGDWYAVMLASRTIGGYYKNFGRETFLCPMEWERGWPILSPQTGMLEAAYPADEKLPWIVYEKEPAKDTFDFAMEKWPMHLVFWGRPYRNYYRLQDGQLHIRCIPRPLAQPVKGFGYPKTKDADAPVIGRRQRSVNFDLQTRMTFVPDASEEAGLVLMQASCHQYLLRKVKRGEGFAIQLVCNTSTLHSFAWLPDFSCEVHTEVLEEVPCDLETVVLRVEAKGQDYRFFFGADENHLTEMNHHGDGRIINPEEVGPMVGTFLAIYASGNEKESENEAAFDYIQVQERDEI</sequence>
<dbReference type="CDD" id="cd18617">
    <property type="entry name" value="GH43_XynB-like"/>
    <property type="match status" value="1"/>
</dbReference>
<dbReference type="AlphaFoldDB" id="A0A2G3DZ58"/>
<evidence type="ECO:0000256" key="3">
    <source>
        <dbReference type="ARBA" id="ARBA00023295"/>
    </source>
</evidence>
<accession>A0A2G3DZ58</accession>
<dbReference type="GO" id="GO:0004553">
    <property type="term" value="F:hydrolase activity, hydrolyzing O-glycosyl compounds"/>
    <property type="evidence" value="ECO:0007669"/>
    <property type="project" value="InterPro"/>
</dbReference>
<evidence type="ECO:0000313" key="8">
    <source>
        <dbReference type="EMBL" id="PHU36328.1"/>
    </source>
</evidence>
<dbReference type="InterPro" id="IPR023296">
    <property type="entry name" value="Glyco_hydro_beta-prop_sf"/>
</dbReference>
<dbReference type="PANTHER" id="PTHR42812:SF12">
    <property type="entry name" value="BETA-XYLOSIDASE-RELATED"/>
    <property type="match status" value="1"/>
</dbReference>
<dbReference type="EMBL" id="PDYG01000134">
    <property type="protein sequence ID" value="PHU36328.1"/>
    <property type="molecule type" value="Genomic_DNA"/>
</dbReference>
<reference evidence="8 9" key="1">
    <citation type="submission" date="2017-10" db="EMBL/GenBank/DDBJ databases">
        <title>Resolving the taxonomy of Roseburia spp., Eubacterium rectale and Agathobacter spp. through phylogenomic analysis.</title>
        <authorList>
            <person name="Sheridan P.O."/>
            <person name="Walker A.W."/>
            <person name="Duncan S.H."/>
            <person name="Scott K.P."/>
            <person name="Toole P.W.O."/>
            <person name="Luis P."/>
            <person name="Flint H.J."/>
        </authorList>
    </citation>
    <scope>NUCLEOTIDE SEQUENCE [LARGE SCALE GENOMIC DNA]</scope>
    <source>
        <strain evidence="8 9">JK623</strain>
    </source>
</reference>
<organism evidence="8 9">
    <name type="scientific">Agathobacter ruminis</name>
    <dbReference type="NCBI Taxonomy" id="1712665"/>
    <lineage>
        <taxon>Bacteria</taxon>
        <taxon>Bacillati</taxon>
        <taxon>Bacillota</taxon>
        <taxon>Clostridia</taxon>
        <taxon>Lachnospirales</taxon>
        <taxon>Lachnospiraceae</taxon>
        <taxon>Agathobacter</taxon>
    </lineage>
</organism>
<feature type="domain" description="Beta-xylosidase C-terminal Concanavalin A-like" evidence="7">
    <location>
        <begin position="327"/>
        <end position="540"/>
    </location>
</feature>
<comment type="similarity">
    <text evidence="1 6">Belongs to the glycosyl hydrolase 43 family.</text>
</comment>
<protein>
    <submittedName>
        <fullName evidence="8">Glycoside hydrolase 43 family protein</fullName>
    </submittedName>
</protein>
<dbReference type="InterPro" id="IPR041542">
    <property type="entry name" value="GH43_C2"/>
</dbReference>
<dbReference type="Proteomes" id="UP000224563">
    <property type="component" value="Unassembled WGS sequence"/>
</dbReference>
<dbReference type="Pfam" id="PF04616">
    <property type="entry name" value="Glyco_hydro_43"/>
    <property type="match status" value="1"/>
</dbReference>
<gene>
    <name evidence="8" type="ORF">CSX02_12140</name>
</gene>
<keyword evidence="2 6" id="KW-0378">Hydrolase</keyword>
<dbReference type="InterPro" id="IPR013320">
    <property type="entry name" value="ConA-like_dom_sf"/>
</dbReference>
<dbReference type="Gene3D" id="2.60.120.200">
    <property type="match status" value="1"/>
</dbReference>
<dbReference type="SUPFAM" id="SSF49899">
    <property type="entry name" value="Concanavalin A-like lectins/glucanases"/>
    <property type="match status" value="1"/>
</dbReference>
<dbReference type="InterPro" id="IPR006710">
    <property type="entry name" value="Glyco_hydro_43"/>
</dbReference>
<dbReference type="Gene3D" id="2.115.10.20">
    <property type="entry name" value="Glycosyl hydrolase domain, family 43"/>
    <property type="match status" value="1"/>
</dbReference>
<feature type="active site" description="Proton acceptor" evidence="4">
    <location>
        <position position="17"/>
    </location>
</feature>
<feature type="site" description="Important for catalytic activity, responsible for pKa modulation of the active site Glu and correct orientation of both the proton donor and substrate" evidence="5">
    <location>
        <position position="124"/>
    </location>
</feature>
<evidence type="ECO:0000256" key="5">
    <source>
        <dbReference type="PIRSR" id="PIRSR606710-2"/>
    </source>
</evidence>
<dbReference type="RefSeq" id="WP_099386871.1">
    <property type="nucleotide sequence ID" value="NZ_JANSWH010000042.1"/>
</dbReference>
<evidence type="ECO:0000256" key="4">
    <source>
        <dbReference type="PIRSR" id="PIRSR606710-1"/>
    </source>
</evidence>
<name>A0A2G3DZ58_9FIRM</name>
<dbReference type="InterPro" id="IPR051795">
    <property type="entry name" value="Glycosyl_Hydrlase_43"/>
</dbReference>
<reference evidence="8 9" key="2">
    <citation type="submission" date="2017-10" db="EMBL/GenBank/DDBJ databases">
        <authorList>
            <person name="Banno H."/>
            <person name="Chua N.-H."/>
        </authorList>
    </citation>
    <scope>NUCLEOTIDE SEQUENCE [LARGE SCALE GENOMIC DNA]</scope>
    <source>
        <strain evidence="8 9">JK623</strain>
    </source>
</reference>
<evidence type="ECO:0000256" key="1">
    <source>
        <dbReference type="ARBA" id="ARBA00009865"/>
    </source>
</evidence>
<evidence type="ECO:0000256" key="6">
    <source>
        <dbReference type="RuleBase" id="RU361187"/>
    </source>
</evidence>
<evidence type="ECO:0000259" key="7">
    <source>
        <dbReference type="Pfam" id="PF17851"/>
    </source>
</evidence>
<dbReference type="SUPFAM" id="SSF75005">
    <property type="entry name" value="Arabinanase/levansucrase/invertase"/>
    <property type="match status" value="1"/>
</dbReference>
<dbReference type="PANTHER" id="PTHR42812">
    <property type="entry name" value="BETA-XYLOSIDASE"/>
    <property type="match status" value="1"/>
</dbReference>
<comment type="caution">
    <text evidence="8">The sequence shown here is derived from an EMBL/GenBank/DDBJ whole genome shotgun (WGS) entry which is preliminary data.</text>
</comment>
<evidence type="ECO:0000256" key="2">
    <source>
        <dbReference type="ARBA" id="ARBA00022801"/>
    </source>
</evidence>
<feature type="active site" description="Proton donor" evidence="4">
    <location>
        <position position="186"/>
    </location>
</feature>
<dbReference type="Pfam" id="PF17851">
    <property type="entry name" value="GH43_C2"/>
    <property type="match status" value="1"/>
</dbReference>
<proteinExistence type="inferred from homology"/>
<keyword evidence="3 6" id="KW-0326">Glycosidase</keyword>
<dbReference type="GO" id="GO:0005975">
    <property type="term" value="P:carbohydrate metabolic process"/>
    <property type="evidence" value="ECO:0007669"/>
    <property type="project" value="InterPro"/>
</dbReference>
<evidence type="ECO:0000313" key="9">
    <source>
        <dbReference type="Proteomes" id="UP000224563"/>
    </source>
</evidence>